<name>A0A4Y3M7S3_9PROT</name>
<reference evidence="2 3" key="1">
    <citation type="submission" date="2019-06" db="EMBL/GenBank/DDBJ databases">
        <title>Whole genome shotgun sequence of Gluconobacter roseus NBRC 3990.</title>
        <authorList>
            <person name="Hosoyama A."/>
            <person name="Uohara A."/>
            <person name="Ohji S."/>
            <person name="Ichikawa N."/>
        </authorList>
    </citation>
    <scope>NUCLEOTIDE SEQUENCE [LARGE SCALE GENOMIC DNA]</scope>
    <source>
        <strain evidence="2 3">NBRC 3990</strain>
    </source>
</reference>
<accession>A0A4Y3M7S3</accession>
<dbReference type="EMBL" id="BJLY01000002">
    <property type="protein sequence ID" value="GEB03946.1"/>
    <property type="molecule type" value="Genomic_DNA"/>
</dbReference>
<protein>
    <recommendedName>
        <fullName evidence="4">Arc-like DNA binding domain-containing protein</fullName>
    </recommendedName>
</protein>
<dbReference type="AlphaFoldDB" id="A0A4Y3M7S3"/>
<dbReference type="Gene3D" id="1.10.1220.10">
    <property type="entry name" value="Met repressor-like"/>
    <property type="match status" value="1"/>
</dbReference>
<dbReference type="Proteomes" id="UP000320772">
    <property type="component" value="Unassembled WGS sequence"/>
</dbReference>
<dbReference type="GO" id="GO:0006355">
    <property type="term" value="P:regulation of DNA-templated transcription"/>
    <property type="evidence" value="ECO:0007669"/>
    <property type="project" value="InterPro"/>
</dbReference>
<dbReference type="InterPro" id="IPR013321">
    <property type="entry name" value="Arc_rbn_hlx_hlx"/>
</dbReference>
<proteinExistence type="predicted"/>
<dbReference type="SUPFAM" id="SSF47598">
    <property type="entry name" value="Ribbon-helix-helix"/>
    <property type="match status" value="1"/>
</dbReference>
<evidence type="ECO:0000313" key="2">
    <source>
        <dbReference type="EMBL" id="GEB03946.1"/>
    </source>
</evidence>
<comment type="caution">
    <text evidence="2">The sequence shown here is derived from an EMBL/GenBank/DDBJ whole genome shotgun (WGS) entry which is preliminary data.</text>
</comment>
<dbReference type="InterPro" id="IPR010985">
    <property type="entry name" value="Ribbon_hlx_hlx"/>
</dbReference>
<evidence type="ECO:0000256" key="1">
    <source>
        <dbReference type="SAM" id="MobiDB-lite"/>
    </source>
</evidence>
<gene>
    <name evidence="2" type="ORF">GRO01_15220</name>
</gene>
<evidence type="ECO:0008006" key="4">
    <source>
        <dbReference type="Google" id="ProtNLM"/>
    </source>
</evidence>
<evidence type="ECO:0000313" key="3">
    <source>
        <dbReference type="Proteomes" id="UP000320772"/>
    </source>
</evidence>
<feature type="region of interest" description="Disordered" evidence="1">
    <location>
        <begin position="41"/>
        <end position="62"/>
    </location>
</feature>
<feature type="compositionally biased region" description="Polar residues" evidence="1">
    <location>
        <begin position="53"/>
        <end position="62"/>
    </location>
</feature>
<organism evidence="2 3">
    <name type="scientific">Gluconobacter roseus NBRC 3990</name>
    <dbReference type="NCBI Taxonomy" id="1307950"/>
    <lineage>
        <taxon>Bacteria</taxon>
        <taxon>Pseudomonadati</taxon>
        <taxon>Pseudomonadota</taxon>
        <taxon>Alphaproteobacteria</taxon>
        <taxon>Acetobacterales</taxon>
        <taxon>Acetobacteraceae</taxon>
        <taxon>Gluconobacter</taxon>
    </lineage>
</organism>
<keyword evidence="3" id="KW-1185">Reference proteome</keyword>
<sequence>MSRNYPQIHIRLEPSVMEFLRRCARHQERTVGAHISFLLRREMDKEETEEAQPGSTPSSVSE</sequence>